<keyword evidence="4" id="KW-0206">Cytoskeleton</keyword>
<evidence type="ECO:0000256" key="3">
    <source>
        <dbReference type="ARBA" id="ARBA00022490"/>
    </source>
</evidence>
<dbReference type="GO" id="GO:0044782">
    <property type="term" value="P:cilium organization"/>
    <property type="evidence" value="ECO:0007669"/>
    <property type="project" value="TreeGrafter"/>
</dbReference>
<keyword evidence="3" id="KW-0963">Cytoplasm</keyword>
<comment type="subcellular location">
    <subcellularLocation>
        <location evidence="2">Cell projection</location>
    </subcellularLocation>
    <subcellularLocation>
        <location evidence="1">Cytoplasm</location>
        <location evidence="1">Cytoskeleton</location>
    </subcellularLocation>
</comment>
<feature type="region of interest" description="Disordered" evidence="7">
    <location>
        <begin position="1"/>
        <end position="91"/>
    </location>
</feature>
<sequence length="428" mass="50384">MRLKVHGQRAAAARPALERRARERRRRRQQQRRRRRAGHLASAGDPETAAAAGQESAVHRRARGRARPTRRTWRHHARGRRPRRREAGDQKVLESKYQRLVQEQNTLKALPNKTKYKESQLAIMDVTNELQQNTYVLARNLKSHPSVAQNLLKIQTERSTLQALISKTIRELKEYRFDSLSATVEEEYRKKNILKNTIQQEKAAMEMLKGLQRELGNEKVVLEEEKNERALVIQQLKDTIQEINALTTSEQKYIKKETKAHEASVRQQCQMKEQALQEEKANLQKQIEQELKAHDKIVEFLNHQRSQLEQQIQQWMVKYEEDTEAKAKELEDLKQRRAQDLDKYEELVVKYEELERIVEDDRETRRKVAEEQRELAVKDKACRRIQRWWRRLRSVKLVEAKSAKKPAKSAKKKGSGKKSAKAPKKGKK</sequence>
<evidence type="ECO:0000256" key="4">
    <source>
        <dbReference type="ARBA" id="ARBA00023212"/>
    </source>
</evidence>
<feature type="region of interest" description="Disordered" evidence="7">
    <location>
        <begin position="400"/>
        <end position="428"/>
    </location>
</feature>
<evidence type="ECO:0000256" key="5">
    <source>
        <dbReference type="ARBA" id="ARBA00023273"/>
    </source>
</evidence>
<evidence type="ECO:0000256" key="6">
    <source>
        <dbReference type="SAM" id="Coils"/>
    </source>
</evidence>
<keyword evidence="9" id="KW-1185">Reference proteome</keyword>
<evidence type="ECO:0000256" key="2">
    <source>
        <dbReference type="ARBA" id="ARBA00004316"/>
    </source>
</evidence>
<organism evidence="8 9">
    <name type="scientific">Olpidium bornovanus</name>
    <dbReference type="NCBI Taxonomy" id="278681"/>
    <lineage>
        <taxon>Eukaryota</taxon>
        <taxon>Fungi</taxon>
        <taxon>Fungi incertae sedis</taxon>
        <taxon>Olpidiomycota</taxon>
        <taxon>Olpidiomycotina</taxon>
        <taxon>Olpidiomycetes</taxon>
        <taxon>Olpidiales</taxon>
        <taxon>Olpidiaceae</taxon>
        <taxon>Olpidium</taxon>
    </lineage>
</organism>
<comment type="caution">
    <text evidence="8">The sequence shown here is derived from an EMBL/GenBank/DDBJ whole genome shotgun (WGS) entry which is preliminary data.</text>
</comment>
<dbReference type="InterPro" id="IPR042618">
    <property type="entry name" value="IQCG"/>
</dbReference>
<feature type="compositionally biased region" description="Basic residues" evidence="7">
    <location>
        <begin position="22"/>
        <end position="38"/>
    </location>
</feature>
<feature type="compositionally biased region" description="Basic residues" evidence="7">
    <location>
        <begin position="403"/>
        <end position="428"/>
    </location>
</feature>
<feature type="coiled-coil region" evidence="6">
    <location>
        <begin position="194"/>
        <end position="242"/>
    </location>
</feature>
<accession>A0A8H7ZQW5</accession>
<dbReference type="OrthoDB" id="5227681at2759"/>
<dbReference type="AlphaFoldDB" id="A0A8H7ZQW5"/>
<feature type="compositionally biased region" description="Basic residues" evidence="7">
    <location>
        <begin position="59"/>
        <end position="84"/>
    </location>
</feature>
<gene>
    <name evidence="8" type="ORF">BJ554DRAFT_2500</name>
</gene>
<proteinExistence type="predicted"/>
<dbReference type="GO" id="GO:0005856">
    <property type="term" value="C:cytoskeleton"/>
    <property type="evidence" value="ECO:0007669"/>
    <property type="project" value="UniProtKB-SubCell"/>
</dbReference>
<dbReference type="EMBL" id="JAEFCI010010019">
    <property type="protein sequence ID" value="KAG5457473.1"/>
    <property type="molecule type" value="Genomic_DNA"/>
</dbReference>
<evidence type="ECO:0008006" key="10">
    <source>
        <dbReference type="Google" id="ProtNLM"/>
    </source>
</evidence>
<evidence type="ECO:0000256" key="1">
    <source>
        <dbReference type="ARBA" id="ARBA00004245"/>
    </source>
</evidence>
<name>A0A8H7ZQW5_9FUNG</name>
<dbReference type="Proteomes" id="UP000673691">
    <property type="component" value="Unassembled WGS sequence"/>
</dbReference>
<dbReference type="GO" id="GO:0031514">
    <property type="term" value="C:motile cilium"/>
    <property type="evidence" value="ECO:0007669"/>
    <property type="project" value="TreeGrafter"/>
</dbReference>
<protein>
    <recommendedName>
        <fullName evidence="10">Dynein regulatory complex protein 9</fullName>
    </recommendedName>
</protein>
<keyword evidence="6" id="KW-0175">Coiled coil</keyword>
<feature type="coiled-coil region" evidence="6">
    <location>
        <begin position="266"/>
        <end position="371"/>
    </location>
</feature>
<evidence type="ECO:0000256" key="7">
    <source>
        <dbReference type="SAM" id="MobiDB-lite"/>
    </source>
</evidence>
<dbReference type="PANTHER" id="PTHR14871">
    <property type="entry name" value="DYNEIN REGULATORY COMPLEX PROTEIN 9"/>
    <property type="match status" value="1"/>
</dbReference>
<dbReference type="GO" id="GO:0005737">
    <property type="term" value="C:cytoplasm"/>
    <property type="evidence" value="ECO:0007669"/>
    <property type="project" value="TreeGrafter"/>
</dbReference>
<dbReference type="PANTHER" id="PTHR14871:SF1">
    <property type="entry name" value="DYNEIN REGULATORY COMPLEX PROTEIN 9"/>
    <property type="match status" value="1"/>
</dbReference>
<keyword evidence="5" id="KW-0966">Cell projection</keyword>
<evidence type="ECO:0000313" key="9">
    <source>
        <dbReference type="Proteomes" id="UP000673691"/>
    </source>
</evidence>
<reference evidence="8 9" key="1">
    <citation type="journal article" name="Sci. Rep.">
        <title>Genome-scale phylogenetic analyses confirm Olpidium as the closest living zoosporic fungus to the non-flagellated, terrestrial fungi.</title>
        <authorList>
            <person name="Chang Y."/>
            <person name="Rochon D."/>
            <person name="Sekimoto S."/>
            <person name="Wang Y."/>
            <person name="Chovatia M."/>
            <person name="Sandor L."/>
            <person name="Salamov A."/>
            <person name="Grigoriev I.V."/>
            <person name="Stajich J.E."/>
            <person name="Spatafora J.W."/>
        </authorList>
    </citation>
    <scope>NUCLEOTIDE SEQUENCE [LARGE SCALE GENOMIC DNA]</scope>
    <source>
        <strain evidence="8">S191</strain>
    </source>
</reference>
<evidence type="ECO:0000313" key="8">
    <source>
        <dbReference type="EMBL" id="KAG5457473.1"/>
    </source>
</evidence>